<dbReference type="PANTHER" id="PTHR46281:SF31">
    <property type="entry name" value="CYTOCHROME C OXIDASE SUBUNIT"/>
    <property type="match status" value="1"/>
</dbReference>
<feature type="compositionally biased region" description="Acidic residues" evidence="3">
    <location>
        <begin position="64"/>
        <end position="92"/>
    </location>
</feature>
<keyword evidence="5" id="KW-1185">Reference proteome</keyword>
<dbReference type="GO" id="GO:0045277">
    <property type="term" value="C:respiratory chain complex IV"/>
    <property type="evidence" value="ECO:0007669"/>
    <property type="project" value="InterPro"/>
</dbReference>
<dbReference type="EMBL" id="JBBNAF010000003">
    <property type="protein sequence ID" value="KAK9159965.1"/>
    <property type="molecule type" value="Genomic_DNA"/>
</dbReference>
<keyword evidence="2" id="KW-0496">Mitochondrion</keyword>
<evidence type="ECO:0000256" key="3">
    <source>
        <dbReference type="SAM" id="MobiDB-lite"/>
    </source>
</evidence>
<protein>
    <submittedName>
        <fullName evidence="4">Uncharacterized protein</fullName>
    </submittedName>
</protein>
<dbReference type="Gene3D" id="1.10.10.140">
    <property type="entry name" value="Cytochrome c oxidase, subunit VIb"/>
    <property type="match status" value="1"/>
</dbReference>
<dbReference type="GO" id="GO:0005739">
    <property type="term" value="C:mitochondrion"/>
    <property type="evidence" value="ECO:0007669"/>
    <property type="project" value="UniProtKB-SubCell"/>
</dbReference>
<comment type="subcellular location">
    <subcellularLocation>
        <location evidence="1">Mitochondrion</location>
    </subcellularLocation>
</comment>
<accession>A0AAP0KXD1</accession>
<organism evidence="4 5">
    <name type="scientific">Stephania yunnanensis</name>
    <dbReference type="NCBI Taxonomy" id="152371"/>
    <lineage>
        <taxon>Eukaryota</taxon>
        <taxon>Viridiplantae</taxon>
        <taxon>Streptophyta</taxon>
        <taxon>Embryophyta</taxon>
        <taxon>Tracheophyta</taxon>
        <taxon>Spermatophyta</taxon>
        <taxon>Magnoliopsida</taxon>
        <taxon>Ranunculales</taxon>
        <taxon>Menispermaceae</taxon>
        <taxon>Menispermoideae</taxon>
        <taxon>Cissampelideae</taxon>
        <taxon>Stephania</taxon>
    </lineage>
</organism>
<sequence length="178" mass="20339">MAEVETAKIPTLAEEYLLPKKEKQPVQNEKPVEETVNEEPANTVLEEVAEQKVDEVVDEKTNEQADETPATEENDSTPEQQASEDQEVTEETSEIKLETAPADVRFPTTNQTRHCFTRYIEYHRSVKLTLQKGRELLNATDSQNTIVHFALVNGYFSHNRAYANYSGFETFHVQAVRH</sequence>
<comment type="caution">
    <text evidence="4">The sequence shown here is derived from an EMBL/GenBank/DDBJ whole genome shotgun (WGS) entry which is preliminary data.</text>
</comment>
<dbReference type="Proteomes" id="UP001420932">
    <property type="component" value="Unassembled WGS sequence"/>
</dbReference>
<evidence type="ECO:0000313" key="4">
    <source>
        <dbReference type="EMBL" id="KAK9159965.1"/>
    </source>
</evidence>
<dbReference type="InterPro" id="IPR036549">
    <property type="entry name" value="CX6/COA6-like_sf"/>
</dbReference>
<feature type="region of interest" description="Disordered" evidence="3">
    <location>
        <begin position="1"/>
        <end position="100"/>
    </location>
</feature>
<dbReference type="InterPro" id="IPR003213">
    <property type="entry name" value="Cyt_c_oxidase_su6B"/>
</dbReference>
<evidence type="ECO:0000256" key="1">
    <source>
        <dbReference type="ARBA" id="ARBA00004173"/>
    </source>
</evidence>
<name>A0AAP0KXD1_9MAGN</name>
<dbReference type="SUPFAM" id="SSF47694">
    <property type="entry name" value="Cytochrome c oxidase subunit h"/>
    <property type="match status" value="1"/>
</dbReference>
<reference evidence="4 5" key="1">
    <citation type="submission" date="2024-01" db="EMBL/GenBank/DDBJ databases">
        <title>Genome assemblies of Stephania.</title>
        <authorList>
            <person name="Yang L."/>
        </authorList>
    </citation>
    <scope>NUCLEOTIDE SEQUENCE [LARGE SCALE GENOMIC DNA]</scope>
    <source>
        <strain evidence="4">YNDBR</strain>
        <tissue evidence="4">Leaf</tissue>
    </source>
</reference>
<evidence type="ECO:0000256" key="2">
    <source>
        <dbReference type="ARBA" id="ARBA00023128"/>
    </source>
</evidence>
<feature type="compositionally biased region" description="Basic and acidic residues" evidence="3">
    <location>
        <begin position="49"/>
        <end position="63"/>
    </location>
</feature>
<evidence type="ECO:0000313" key="5">
    <source>
        <dbReference type="Proteomes" id="UP001420932"/>
    </source>
</evidence>
<dbReference type="PANTHER" id="PTHR46281">
    <property type="entry name" value="CYTOCHROME C OXIDASE SUBUNIT 6B"/>
    <property type="match status" value="1"/>
</dbReference>
<proteinExistence type="predicted"/>
<dbReference type="AlphaFoldDB" id="A0AAP0KXD1"/>
<gene>
    <name evidence="4" type="ORF">Syun_006306</name>
</gene>